<organism evidence="3 4">
    <name type="scientific">Plakobranchus ocellatus</name>
    <dbReference type="NCBI Taxonomy" id="259542"/>
    <lineage>
        <taxon>Eukaryota</taxon>
        <taxon>Metazoa</taxon>
        <taxon>Spiralia</taxon>
        <taxon>Lophotrochozoa</taxon>
        <taxon>Mollusca</taxon>
        <taxon>Gastropoda</taxon>
        <taxon>Heterobranchia</taxon>
        <taxon>Euthyneura</taxon>
        <taxon>Panpulmonata</taxon>
        <taxon>Sacoglossa</taxon>
        <taxon>Placobranchoidea</taxon>
        <taxon>Plakobranchidae</taxon>
        <taxon>Plakobranchus</taxon>
    </lineage>
</organism>
<sequence>MYSDGTWNDITCNVKLPYICRVEQIFATTVKPDSTTQNDGDGDGDNYNIDDTSGGDGDHATGSFDSDDEHKPADSDDDHNPADSDDDYKPADYDDDNKPTDYDDDNNESRGDLGDPDDEKENDGNTKMKGHTSQALQKNESDGLSAGAVAGIVICVLVVCVAVTGAALYVTRNRLPLWRLESLLRGKANNGSVGFDNNLYRVEQAEGQTNSGAVDIGGF</sequence>
<gene>
    <name evidence="3" type="ORF">PoB_005065100</name>
</gene>
<feature type="transmembrane region" description="Helical" evidence="2">
    <location>
        <begin position="144"/>
        <end position="170"/>
    </location>
</feature>
<feature type="compositionally biased region" description="Low complexity" evidence="1">
    <location>
        <begin position="33"/>
        <end position="52"/>
    </location>
</feature>
<evidence type="ECO:0000256" key="1">
    <source>
        <dbReference type="SAM" id="MobiDB-lite"/>
    </source>
</evidence>
<accession>A0AAV4BLG6</accession>
<dbReference type="AlphaFoldDB" id="A0AAV4BLG6"/>
<keyword evidence="4" id="KW-1185">Reference proteome</keyword>
<keyword evidence="2" id="KW-0472">Membrane</keyword>
<name>A0AAV4BLG6_9GAST</name>
<evidence type="ECO:0000313" key="4">
    <source>
        <dbReference type="Proteomes" id="UP000735302"/>
    </source>
</evidence>
<proteinExistence type="predicted"/>
<evidence type="ECO:0000256" key="2">
    <source>
        <dbReference type="SAM" id="Phobius"/>
    </source>
</evidence>
<keyword evidence="2" id="KW-1133">Transmembrane helix</keyword>
<keyword evidence="2" id="KW-0812">Transmembrane</keyword>
<evidence type="ECO:0000313" key="3">
    <source>
        <dbReference type="EMBL" id="GFO24146.1"/>
    </source>
</evidence>
<feature type="region of interest" description="Disordered" evidence="1">
    <location>
        <begin position="32"/>
        <end position="136"/>
    </location>
</feature>
<evidence type="ECO:0008006" key="5">
    <source>
        <dbReference type="Google" id="ProtNLM"/>
    </source>
</evidence>
<comment type="caution">
    <text evidence="3">The sequence shown here is derived from an EMBL/GenBank/DDBJ whole genome shotgun (WGS) entry which is preliminary data.</text>
</comment>
<dbReference type="EMBL" id="BLXT01005595">
    <property type="protein sequence ID" value="GFO24146.1"/>
    <property type="molecule type" value="Genomic_DNA"/>
</dbReference>
<reference evidence="3 4" key="1">
    <citation type="journal article" date="2021" name="Elife">
        <title>Chloroplast acquisition without the gene transfer in kleptoplastic sea slugs, Plakobranchus ocellatus.</title>
        <authorList>
            <person name="Maeda T."/>
            <person name="Takahashi S."/>
            <person name="Yoshida T."/>
            <person name="Shimamura S."/>
            <person name="Takaki Y."/>
            <person name="Nagai Y."/>
            <person name="Toyoda A."/>
            <person name="Suzuki Y."/>
            <person name="Arimoto A."/>
            <person name="Ishii H."/>
            <person name="Satoh N."/>
            <person name="Nishiyama T."/>
            <person name="Hasebe M."/>
            <person name="Maruyama T."/>
            <person name="Minagawa J."/>
            <person name="Obokata J."/>
            <person name="Shigenobu S."/>
        </authorList>
    </citation>
    <scope>NUCLEOTIDE SEQUENCE [LARGE SCALE GENOMIC DNA]</scope>
</reference>
<protein>
    <recommendedName>
        <fullName evidence="5">C-type lectin domain-containing protein</fullName>
    </recommendedName>
</protein>
<dbReference type="Proteomes" id="UP000735302">
    <property type="component" value="Unassembled WGS sequence"/>
</dbReference>
<feature type="compositionally biased region" description="Basic and acidic residues" evidence="1">
    <location>
        <begin position="68"/>
        <end position="113"/>
    </location>
</feature>